<protein>
    <recommendedName>
        <fullName evidence="2">Tetratricopeptide repeat protein</fullName>
    </recommendedName>
</protein>
<gene>
    <name evidence="1" type="ORF">KTA_03010</name>
</gene>
<accession>A0A455SYZ2</accession>
<reference evidence="1" key="1">
    <citation type="submission" date="2018-12" db="EMBL/GenBank/DDBJ databases">
        <title>Novel natural products biosynthetic potential of the class Ktedonobacteria.</title>
        <authorList>
            <person name="Zheng Y."/>
            <person name="Saitou A."/>
            <person name="Wang C.M."/>
            <person name="Toyoda A."/>
            <person name="Minakuchi Y."/>
            <person name="Sekiguchi Y."/>
            <person name="Ueda K."/>
            <person name="Takano H."/>
            <person name="Sakai Y."/>
            <person name="Yokota A."/>
            <person name="Yabe S."/>
        </authorList>
    </citation>
    <scope>NUCLEOTIDE SEQUENCE</scope>
    <source>
        <strain evidence="1">A3-2</strain>
    </source>
</reference>
<dbReference type="Gene3D" id="1.25.40.10">
    <property type="entry name" value="Tetratricopeptide repeat domain"/>
    <property type="match status" value="1"/>
</dbReference>
<organism evidence="1">
    <name type="scientific">Thermogemmatispora argillosa</name>
    <dbReference type="NCBI Taxonomy" id="2045280"/>
    <lineage>
        <taxon>Bacteria</taxon>
        <taxon>Bacillati</taxon>
        <taxon>Chloroflexota</taxon>
        <taxon>Ktedonobacteria</taxon>
        <taxon>Thermogemmatisporales</taxon>
        <taxon>Thermogemmatisporaceae</taxon>
        <taxon>Thermogemmatispora</taxon>
    </lineage>
</organism>
<dbReference type="EMBL" id="AP019377">
    <property type="protein sequence ID" value="BBH92102.1"/>
    <property type="molecule type" value="Genomic_DNA"/>
</dbReference>
<name>A0A455SYZ2_9CHLR</name>
<sequence>MGDLQGEGAPYSLGHGHLRDYLRRDQTRPDKEYLFDEEDEQEWQSILAAWCEEGGLDRIWQDATHDPGEQRRRLYARQHYITHLYQAGLRQWRRLFALLDEGSYGRQKVQVEDSFRLYDRDLQLGQRAAASSCWSQDEAVRLLPTLCRYTLLRAYLSENTLWYPWWYTDEAFQLMLLLGKERKALALAERQDTLSSSHLLLLIARHLAAMPGRERQAQQLWLRVQGRVLAVQDDPSQESALEQVVEALVEAQLLEEAERLIHFIEDRFRQGRAWYRLAQALTQAQRFDEAERVIRSIEMIPPGKQRPGAS</sequence>
<dbReference type="AlphaFoldDB" id="A0A455SYZ2"/>
<proteinExistence type="predicted"/>
<evidence type="ECO:0000313" key="1">
    <source>
        <dbReference type="EMBL" id="BBH92102.1"/>
    </source>
</evidence>
<dbReference type="InterPro" id="IPR011990">
    <property type="entry name" value="TPR-like_helical_dom_sf"/>
</dbReference>
<evidence type="ECO:0008006" key="2">
    <source>
        <dbReference type="Google" id="ProtNLM"/>
    </source>
</evidence>